<reference evidence="1 2" key="1">
    <citation type="journal article" date="2013" name="Genome Biol.">
        <title>Genomic analysis reveals key aspects of prokaryotic symbiosis in the phototrophic consortium "Chlorochromatium aggregatum".</title>
        <authorList>
            <person name="Liu Z."/>
            <person name="Muller J."/>
            <person name="Li T."/>
            <person name="Alvey R.M."/>
            <person name="Vogl K."/>
            <person name="Frigaard N.U."/>
            <person name="Rockwell N.C."/>
            <person name="Boyd E.S."/>
            <person name="Tomsho L.P."/>
            <person name="Schuster S.C."/>
            <person name="Henke P."/>
            <person name="Rohde M."/>
            <person name="Overmann J."/>
            <person name="Bryant D.A."/>
        </authorList>
    </citation>
    <scope>NUCLEOTIDE SEQUENCE [LARGE SCALE GENOMIC DNA]</scope>
    <source>
        <strain evidence="1">CR</strain>
    </source>
</reference>
<dbReference type="STRING" id="946483.Cenrod_2248"/>
<evidence type="ECO:0000313" key="1">
    <source>
        <dbReference type="EMBL" id="AGX88313.1"/>
    </source>
</evidence>
<dbReference type="EMBL" id="CP004885">
    <property type="protein sequence ID" value="AGX88313.1"/>
    <property type="molecule type" value="Genomic_DNA"/>
</dbReference>
<sequence length="213" mass="23588">MMYAAHKAAGGMTSVYRQIGIGCEKLFRTAIKDALGLSETDVTWSYTIPLPNGKARTLHLDGRVPFDKIGDRAKRARFHAWMKDSAESIGVDKNVFSTLTGTIFEVRQGYKSKDSKRQNADIANAATAYTKAYFPCAVILSAQIDSQILFRYRAEKWAVVTGIEGANNPLISTYDFMRDVVGYDLAAFFQRNSKTLRSEIDAVLQALLAPGTQ</sequence>
<dbReference type="Proteomes" id="UP000017184">
    <property type="component" value="Chromosome"/>
</dbReference>
<proteinExistence type="predicted"/>
<dbReference type="eggNOG" id="ENOG502Z89A">
    <property type="taxonomic scope" value="Bacteria"/>
</dbReference>
<accession>U5NDJ7</accession>
<gene>
    <name evidence="1" type="ORF">Cenrod_2248</name>
</gene>
<dbReference type="HOGENOM" id="CLU_089240_0_0_4"/>
<dbReference type="REBASE" id="71904">
    <property type="entry name" value="CbaCRORF2247P"/>
</dbReference>
<dbReference type="KEGG" id="cbx:Cenrod_2248"/>
<keyword evidence="2" id="KW-1185">Reference proteome</keyword>
<protein>
    <submittedName>
        <fullName evidence="1">Uncharacterized protein</fullName>
    </submittedName>
</protein>
<organism evidence="1 2">
    <name type="scientific">Candidatus Symbiobacter mobilis CR</name>
    <dbReference type="NCBI Taxonomy" id="946483"/>
    <lineage>
        <taxon>Bacteria</taxon>
        <taxon>Pseudomonadati</taxon>
        <taxon>Pseudomonadota</taxon>
        <taxon>Betaproteobacteria</taxon>
        <taxon>Burkholderiales</taxon>
        <taxon>Comamonadaceae</taxon>
    </lineage>
</organism>
<name>U5NDJ7_9BURK</name>
<dbReference type="PATRIC" id="fig|946483.4.peg.2266"/>
<dbReference type="AlphaFoldDB" id="U5NDJ7"/>
<evidence type="ECO:0000313" key="2">
    <source>
        <dbReference type="Proteomes" id="UP000017184"/>
    </source>
</evidence>